<keyword evidence="4" id="KW-0238">DNA-binding</keyword>
<dbReference type="GO" id="GO:0001006">
    <property type="term" value="F:RNA polymerase III type 3 promoter sequence-specific DNA binding"/>
    <property type="evidence" value="ECO:0007669"/>
    <property type="project" value="TreeGrafter"/>
</dbReference>
<feature type="region of interest" description="Disordered" evidence="7">
    <location>
        <begin position="140"/>
        <end position="161"/>
    </location>
</feature>
<evidence type="ECO:0000259" key="8">
    <source>
        <dbReference type="PROSITE" id="PS50090"/>
    </source>
</evidence>
<evidence type="ECO:0000256" key="4">
    <source>
        <dbReference type="ARBA" id="ARBA00023125"/>
    </source>
</evidence>
<accession>A0A6L5B8R8</accession>
<dbReference type="AlphaFoldDB" id="A0A6L5B8R8"/>
<organism evidence="10 11">
    <name type="scientific">Apium graveolens</name>
    <name type="common">Celery</name>
    <dbReference type="NCBI Taxonomy" id="4045"/>
    <lineage>
        <taxon>Eukaryota</taxon>
        <taxon>Viridiplantae</taxon>
        <taxon>Streptophyta</taxon>
        <taxon>Embryophyta</taxon>
        <taxon>Tracheophyta</taxon>
        <taxon>Spermatophyta</taxon>
        <taxon>Magnoliopsida</taxon>
        <taxon>eudicotyledons</taxon>
        <taxon>Gunneridae</taxon>
        <taxon>Pentapetalae</taxon>
        <taxon>asterids</taxon>
        <taxon>campanulids</taxon>
        <taxon>Apiales</taxon>
        <taxon>Apiaceae</taxon>
        <taxon>Apioideae</taxon>
        <taxon>apioid superclade</taxon>
        <taxon>Apieae</taxon>
        <taxon>Apium</taxon>
    </lineage>
</organism>
<evidence type="ECO:0000313" key="10">
    <source>
        <dbReference type="EMBL" id="KAF1002099.1"/>
    </source>
</evidence>
<gene>
    <name evidence="10" type="ORF">AG4045_026481</name>
</gene>
<dbReference type="CDD" id="cd00167">
    <property type="entry name" value="SANT"/>
    <property type="match status" value="1"/>
</dbReference>
<dbReference type="GO" id="GO:0000978">
    <property type="term" value="F:RNA polymerase II cis-regulatory region sequence-specific DNA binding"/>
    <property type="evidence" value="ECO:0007669"/>
    <property type="project" value="TreeGrafter"/>
</dbReference>
<dbReference type="PROSITE" id="PS50090">
    <property type="entry name" value="MYB_LIKE"/>
    <property type="match status" value="1"/>
</dbReference>
<evidence type="ECO:0000256" key="6">
    <source>
        <dbReference type="ARBA" id="ARBA00023242"/>
    </source>
</evidence>
<dbReference type="GO" id="GO:0019185">
    <property type="term" value="C:snRNA-activating protein complex"/>
    <property type="evidence" value="ECO:0007669"/>
    <property type="project" value="TreeGrafter"/>
</dbReference>
<evidence type="ECO:0000259" key="9">
    <source>
        <dbReference type="PROSITE" id="PS51294"/>
    </source>
</evidence>
<evidence type="ECO:0000256" key="5">
    <source>
        <dbReference type="ARBA" id="ARBA00023163"/>
    </source>
</evidence>
<dbReference type="EMBL" id="WRXP01001679">
    <property type="protein sequence ID" value="KAF1002099.1"/>
    <property type="molecule type" value="Genomic_DNA"/>
</dbReference>
<dbReference type="Pfam" id="PF13921">
    <property type="entry name" value="Myb_DNA-bind_6"/>
    <property type="match status" value="1"/>
</dbReference>
<dbReference type="GO" id="GO:0042795">
    <property type="term" value="P:snRNA transcription by RNA polymerase II"/>
    <property type="evidence" value="ECO:0007669"/>
    <property type="project" value="TreeGrafter"/>
</dbReference>
<dbReference type="SUPFAM" id="SSF46689">
    <property type="entry name" value="Homeodomain-like"/>
    <property type="match status" value="1"/>
</dbReference>
<protein>
    <submittedName>
        <fullName evidence="10">Uncharacterized protein</fullName>
    </submittedName>
</protein>
<dbReference type="PROSITE" id="PS51294">
    <property type="entry name" value="HTH_MYB"/>
    <property type="match status" value="1"/>
</dbReference>
<dbReference type="GO" id="GO:0005634">
    <property type="term" value="C:nucleus"/>
    <property type="evidence" value="ECO:0007669"/>
    <property type="project" value="UniProtKB-SubCell"/>
</dbReference>
<keyword evidence="6" id="KW-0539">Nucleus</keyword>
<evidence type="ECO:0000313" key="11">
    <source>
        <dbReference type="Proteomes" id="UP000593563"/>
    </source>
</evidence>
<name>A0A6L5B8R8_APIGR</name>
<dbReference type="InterPro" id="IPR001005">
    <property type="entry name" value="SANT/Myb"/>
</dbReference>
<keyword evidence="11" id="KW-1185">Reference proteome</keyword>
<evidence type="ECO:0000256" key="2">
    <source>
        <dbReference type="ARBA" id="ARBA00022737"/>
    </source>
</evidence>
<feature type="domain" description="Myb-like" evidence="8">
    <location>
        <begin position="161"/>
        <end position="212"/>
    </location>
</feature>
<keyword evidence="5" id="KW-0804">Transcription</keyword>
<comment type="caution">
    <text evidence="10">The sequence shown here is derived from an EMBL/GenBank/DDBJ whole genome shotgun (WGS) entry which is preliminary data.</text>
</comment>
<comment type="subcellular location">
    <subcellularLocation>
        <location evidence="1">Nucleus</location>
    </subcellularLocation>
</comment>
<reference evidence="10" key="1">
    <citation type="submission" date="2020-01" db="EMBL/GenBank/DDBJ databases">
        <title>The Celery Genome Sequence Reveals Sequential Paleo-tetraploidization, Resistance Gene Elimination, Karyotype Evolution, and Functional Innovation in Apiales.</title>
        <authorList>
            <person name="Song X."/>
        </authorList>
    </citation>
    <scope>NUCLEOTIDE SEQUENCE</scope>
    <source>
        <tissue evidence="10">Leaf</tissue>
    </source>
</reference>
<proteinExistence type="predicted"/>
<dbReference type="Gene3D" id="1.10.10.60">
    <property type="entry name" value="Homeodomain-like"/>
    <property type="match status" value="1"/>
</dbReference>
<dbReference type="PANTHER" id="PTHR46621:SF1">
    <property type="entry name" value="SNRNA-ACTIVATING PROTEIN COMPLEX SUBUNIT 4"/>
    <property type="match status" value="1"/>
</dbReference>
<evidence type="ECO:0000256" key="1">
    <source>
        <dbReference type="ARBA" id="ARBA00004123"/>
    </source>
</evidence>
<feature type="region of interest" description="Disordered" evidence="7">
    <location>
        <begin position="240"/>
        <end position="259"/>
    </location>
</feature>
<dbReference type="PANTHER" id="PTHR46621">
    <property type="entry name" value="SNRNA-ACTIVATING PROTEIN COMPLEX SUBUNIT 4"/>
    <property type="match status" value="1"/>
</dbReference>
<keyword evidence="3" id="KW-0805">Transcription regulation</keyword>
<dbReference type="FunFam" id="1.10.10.60:FF:000010">
    <property type="entry name" value="Transcriptional activator Myb isoform A"/>
    <property type="match status" value="1"/>
</dbReference>
<evidence type="ECO:0000256" key="3">
    <source>
        <dbReference type="ARBA" id="ARBA00023015"/>
    </source>
</evidence>
<evidence type="ECO:0000256" key="7">
    <source>
        <dbReference type="SAM" id="MobiDB-lite"/>
    </source>
</evidence>
<dbReference type="InterPro" id="IPR017930">
    <property type="entry name" value="Myb_dom"/>
</dbReference>
<sequence>MANQGGGGGGGGHVFSYGISPHNNLKIPPPPVVYNFNNPLSTPPPLSTVDREIINNTNPNNNIIMSFDQNYLEQVPSHSNNFFNENRHTAGLNNNHVITNNENQGSYDFFMTESEIENWEMSAGQVINGNEEEMRRSISNQLGHQKKRRSRVTSTTTAGNSSNIIKGQWTADEDRKLLSLMRRYGDKKWAQISDEMYCRSGKQCRERWQNHLRPDIKNEASKNCLLHDYIKDKLLKAPNQTSATLPRANYNSNSEDPSSNFGNPKFLQFASEDSASLIEPTYDEDINNFMQSLFGSNDNNINNSTPNLVDDFGQLFNDSNLHSSSNSSFENGALMITADQQKVQVHGNLSNEDVAQLQPMNASAVSNLLDEVYSTPYLDYCYDGNPCIDKFHQQQQQLANHQAEASQSSGIKEMDLVELVFPNFNYSDQ</sequence>
<dbReference type="InterPro" id="IPR009057">
    <property type="entry name" value="Homeodomain-like_sf"/>
</dbReference>
<dbReference type="GO" id="GO:0042796">
    <property type="term" value="P:snRNA transcription by RNA polymerase III"/>
    <property type="evidence" value="ECO:0007669"/>
    <property type="project" value="TreeGrafter"/>
</dbReference>
<dbReference type="InterPro" id="IPR051575">
    <property type="entry name" value="Myb-like_DNA-bd"/>
</dbReference>
<keyword evidence="2" id="KW-0677">Repeat</keyword>
<feature type="domain" description="HTH myb-type" evidence="9">
    <location>
        <begin position="161"/>
        <end position="216"/>
    </location>
</feature>
<dbReference type="Proteomes" id="UP000593563">
    <property type="component" value="Unassembled WGS sequence"/>
</dbReference>
<dbReference type="SMART" id="SM00717">
    <property type="entry name" value="SANT"/>
    <property type="match status" value="1"/>
</dbReference>